<accession>A0A316W2I6</accession>
<organism evidence="3 4">
    <name type="scientific">Ceraceosorus guamensis</name>
    <dbReference type="NCBI Taxonomy" id="1522189"/>
    <lineage>
        <taxon>Eukaryota</taxon>
        <taxon>Fungi</taxon>
        <taxon>Dikarya</taxon>
        <taxon>Basidiomycota</taxon>
        <taxon>Ustilaginomycotina</taxon>
        <taxon>Exobasidiomycetes</taxon>
        <taxon>Ceraceosorales</taxon>
        <taxon>Ceraceosoraceae</taxon>
        <taxon>Ceraceosorus</taxon>
    </lineage>
</organism>
<protein>
    <submittedName>
        <fullName evidence="3">Uncharacterized protein</fullName>
    </submittedName>
</protein>
<feature type="chain" id="PRO_5016308415" evidence="2">
    <location>
        <begin position="19"/>
        <end position="246"/>
    </location>
</feature>
<gene>
    <name evidence="3" type="ORF">IE81DRAFT_341050</name>
</gene>
<dbReference type="GeneID" id="37037504"/>
<feature type="signal peptide" evidence="2">
    <location>
        <begin position="1"/>
        <end position="18"/>
    </location>
</feature>
<dbReference type="RefSeq" id="XP_025370153.1">
    <property type="nucleotide sequence ID" value="XM_025515634.1"/>
</dbReference>
<evidence type="ECO:0000256" key="2">
    <source>
        <dbReference type="SAM" id="SignalP"/>
    </source>
</evidence>
<name>A0A316W2I6_9BASI</name>
<evidence type="ECO:0000313" key="3">
    <source>
        <dbReference type="EMBL" id="PWN42993.1"/>
    </source>
</evidence>
<sequence>MSAACYSLSCFCVGCAYAASTYGTYRPVRSRPAGRELEHQARRARKPPNVCCMLVMKTITSQQGGMIKSDRNKCKSWLLQAAVQSSKSPCTFAALTPTPLDHEFIITYAAVEAGETVEGWFAAAQRECSATMHKRTCEGLTRFRRDDLSTSINSAICDRLGQACTLELKVSEQSARDIQALGAIETWPNDALCAAASVPAAEEKVASLASTGSHESQHLAHVARPASSDSNEEEDEAESSNYAGAR</sequence>
<keyword evidence="2" id="KW-0732">Signal</keyword>
<evidence type="ECO:0000313" key="4">
    <source>
        <dbReference type="Proteomes" id="UP000245783"/>
    </source>
</evidence>
<feature type="region of interest" description="Disordered" evidence="1">
    <location>
        <begin position="206"/>
        <end position="246"/>
    </location>
</feature>
<dbReference type="InParanoid" id="A0A316W2I6"/>
<keyword evidence="4" id="KW-1185">Reference proteome</keyword>
<dbReference type="EMBL" id="KZ819374">
    <property type="protein sequence ID" value="PWN42993.1"/>
    <property type="molecule type" value="Genomic_DNA"/>
</dbReference>
<dbReference type="Proteomes" id="UP000245783">
    <property type="component" value="Unassembled WGS sequence"/>
</dbReference>
<evidence type="ECO:0000256" key="1">
    <source>
        <dbReference type="SAM" id="MobiDB-lite"/>
    </source>
</evidence>
<proteinExistence type="predicted"/>
<dbReference type="AlphaFoldDB" id="A0A316W2I6"/>
<reference evidence="3 4" key="1">
    <citation type="journal article" date="2018" name="Mol. Biol. Evol.">
        <title>Broad Genomic Sampling Reveals a Smut Pathogenic Ancestry of the Fungal Clade Ustilaginomycotina.</title>
        <authorList>
            <person name="Kijpornyongpan T."/>
            <person name="Mondo S.J."/>
            <person name="Barry K."/>
            <person name="Sandor L."/>
            <person name="Lee J."/>
            <person name="Lipzen A."/>
            <person name="Pangilinan J."/>
            <person name="LaButti K."/>
            <person name="Hainaut M."/>
            <person name="Henrissat B."/>
            <person name="Grigoriev I.V."/>
            <person name="Spatafora J.W."/>
            <person name="Aime M.C."/>
        </authorList>
    </citation>
    <scope>NUCLEOTIDE SEQUENCE [LARGE SCALE GENOMIC DNA]</scope>
    <source>
        <strain evidence="3 4">MCA 4658</strain>
    </source>
</reference>